<feature type="compositionally biased region" description="Low complexity" evidence="2">
    <location>
        <begin position="268"/>
        <end position="278"/>
    </location>
</feature>
<keyword evidence="1" id="KW-0479">Metal-binding</keyword>
<feature type="region of interest" description="Disordered" evidence="2">
    <location>
        <begin position="1"/>
        <end position="34"/>
    </location>
</feature>
<feature type="region of interest" description="Disordered" evidence="2">
    <location>
        <begin position="129"/>
        <end position="184"/>
    </location>
</feature>
<dbReference type="InterPro" id="IPR001878">
    <property type="entry name" value="Znf_CCHC"/>
</dbReference>
<dbReference type="Gene3D" id="2.130.10.10">
    <property type="entry name" value="YVTN repeat-like/Quinoprotein amine dehydrogenase"/>
    <property type="match status" value="1"/>
</dbReference>
<feature type="region of interest" description="Disordered" evidence="2">
    <location>
        <begin position="221"/>
        <end position="288"/>
    </location>
</feature>
<dbReference type="AlphaFoldDB" id="A0ABD2XGX8"/>
<dbReference type="EMBL" id="JBJJXI010000025">
    <property type="protein sequence ID" value="KAL3404330.1"/>
    <property type="molecule type" value="Genomic_DNA"/>
</dbReference>
<comment type="caution">
    <text evidence="4">The sequence shown here is derived from an EMBL/GenBank/DDBJ whole genome shotgun (WGS) entry which is preliminary data.</text>
</comment>
<feature type="compositionally biased region" description="Basic and acidic residues" evidence="2">
    <location>
        <begin position="1"/>
        <end position="24"/>
    </location>
</feature>
<dbReference type="PROSITE" id="PS50158">
    <property type="entry name" value="ZF_CCHC"/>
    <property type="match status" value="1"/>
</dbReference>
<evidence type="ECO:0000313" key="5">
    <source>
        <dbReference type="Proteomes" id="UP001627154"/>
    </source>
</evidence>
<feature type="compositionally biased region" description="Acidic residues" evidence="2">
    <location>
        <begin position="25"/>
        <end position="34"/>
    </location>
</feature>
<feature type="compositionally biased region" description="Low complexity" evidence="2">
    <location>
        <begin position="133"/>
        <end position="145"/>
    </location>
</feature>
<dbReference type="Gene3D" id="4.10.60.10">
    <property type="entry name" value="Zinc finger, CCHC-type"/>
    <property type="match status" value="1"/>
</dbReference>
<reference evidence="4 5" key="1">
    <citation type="journal article" date="2024" name="bioRxiv">
        <title>A reference genome for Trichogramma kaykai: A tiny desert-dwelling parasitoid wasp with competing sex-ratio distorters.</title>
        <authorList>
            <person name="Culotta J."/>
            <person name="Lindsey A.R."/>
        </authorList>
    </citation>
    <scope>NUCLEOTIDE SEQUENCE [LARGE SCALE GENOMIC DNA]</scope>
    <source>
        <strain evidence="4 5">KSX58</strain>
    </source>
</reference>
<feature type="compositionally biased region" description="Polar residues" evidence="2">
    <location>
        <begin position="146"/>
        <end position="155"/>
    </location>
</feature>
<dbReference type="InterPro" id="IPR036875">
    <property type="entry name" value="Znf_CCHC_sf"/>
</dbReference>
<evidence type="ECO:0000256" key="2">
    <source>
        <dbReference type="SAM" id="MobiDB-lite"/>
    </source>
</evidence>
<feature type="region of interest" description="Disordered" evidence="2">
    <location>
        <begin position="666"/>
        <end position="743"/>
    </location>
</feature>
<proteinExistence type="predicted"/>
<keyword evidence="1" id="KW-0863">Zinc-finger</keyword>
<dbReference type="Pfam" id="PF21296">
    <property type="entry name" value="WHD_APAF1"/>
    <property type="match status" value="1"/>
</dbReference>
<dbReference type="InterPro" id="IPR015943">
    <property type="entry name" value="WD40/YVTN_repeat-like_dom_sf"/>
</dbReference>
<dbReference type="SMART" id="SM00343">
    <property type="entry name" value="ZnF_C2HC"/>
    <property type="match status" value="2"/>
</dbReference>
<feature type="region of interest" description="Disordered" evidence="2">
    <location>
        <begin position="101"/>
        <end position="120"/>
    </location>
</feature>
<feature type="compositionally biased region" description="Basic and acidic residues" evidence="2">
    <location>
        <begin position="231"/>
        <end position="247"/>
    </location>
</feature>
<evidence type="ECO:0000259" key="3">
    <source>
        <dbReference type="PROSITE" id="PS50158"/>
    </source>
</evidence>
<organism evidence="4 5">
    <name type="scientific">Trichogramma kaykai</name>
    <dbReference type="NCBI Taxonomy" id="54128"/>
    <lineage>
        <taxon>Eukaryota</taxon>
        <taxon>Metazoa</taxon>
        <taxon>Ecdysozoa</taxon>
        <taxon>Arthropoda</taxon>
        <taxon>Hexapoda</taxon>
        <taxon>Insecta</taxon>
        <taxon>Pterygota</taxon>
        <taxon>Neoptera</taxon>
        <taxon>Endopterygota</taxon>
        <taxon>Hymenoptera</taxon>
        <taxon>Apocrita</taxon>
        <taxon>Proctotrupomorpha</taxon>
        <taxon>Chalcidoidea</taxon>
        <taxon>Trichogrammatidae</taxon>
        <taxon>Trichogramma</taxon>
    </lineage>
</organism>
<evidence type="ECO:0000256" key="1">
    <source>
        <dbReference type="PROSITE-ProRule" id="PRU00047"/>
    </source>
</evidence>
<feature type="domain" description="CCHC-type" evidence="3">
    <location>
        <begin position="185"/>
        <end position="200"/>
    </location>
</feature>
<gene>
    <name evidence="4" type="ORF">TKK_002826</name>
</gene>
<dbReference type="SUPFAM" id="SSF57756">
    <property type="entry name" value="Retrovirus zinc finger-like domains"/>
    <property type="match status" value="1"/>
</dbReference>
<keyword evidence="5" id="KW-1185">Reference proteome</keyword>
<feature type="compositionally biased region" description="Basic residues" evidence="2">
    <location>
        <begin position="253"/>
        <end position="267"/>
    </location>
</feature>
<feature type="compositionally biased region" description="Basic and acidic residues" evidence="2">
    <location>
        <begin position="666"/>
        <end position="678"/>
    </location>
</feature>
<dbReference type="InterPro" id="IPR036388">
    <property type="entry name" value="WH-like_DNA-bd_sf"/>
</dbReference>
<dbReference type="GO" id="GO:0008270">
    <property type="term" value="F:zinc ion binding"/>
    <property type="evidence" value="ECO:0007669"/>
    <property type="project" value="UniProtKB-KW"/>
</dbReference>
<dbReference type="InterPro" id="IPR048975">
    <property type="entry name" value="WHD_APAF1"/>
</dbReference>
<dbReference type="Proteomes" id="UP001627154">
    <property type="component" value="Unassembled WGS sequence"/>
</dbReference>
<name>A0ABD2XGX8_9HYME</name>
<protein>
    <recommendedName>
        <fullName evidence="3">CCHC-type domain-containing protein</fullName>
    </recommendedName>
</protein>
<sequence length="925" mass="106250">MFDRNTPKNPDDLEKQTTKDREEDNSSETSDCGEVETMISAIAEQSRNNATELAEVKEALASMKDRHTALCEYVLDMKCDQRDIRKAVLDSLAILKLQETRVREVSPSPPPRRYDPDRINDLLSSTRFPLTENTSSQQSNNLSNTRISNIDSTLSGDEIDKAAKVNPPPAARAVGTTKSGGEPSKCHRCEQKGHLAPECPLGPYKLWYCYGCKKITGHKTPACPNVQQRSVESDSNKTEIPNNERRKGGGKWAKGKNQNKKPYKKPKGSPSKIPQIPKNTRKRKPECVPKVLPERRAKKIKLQHPDFVYRIKQIDYLPSDIEIHANLAEVNRDPLENEMKEPSENLAMFSEDFNITPKTLEMLWDDKSYSVKDQMQKFCHKSLAAISWNDELRCYFSGIHNLLLCHIRSNLTPEQLQDKYVAFIEKHRKNHNDFCEEIIKNTSTAAFTNEPNHIQVETYDGEIILWDCENRKPKFFSGHKVAIKKIILSIINGDYFLALSTDGSLKLFALSENEYTCNGLSIPTQSPRYKQTSWTGFFESPHDDSKKTLVVYGEIITDMKFAQTSNQIAACTDHGTIMVLLKESWEEKKIDVKTYIEVLKDFEIFLPNGDLRTLASTKEWESATKIINKKLKPITVYLHVKNNIENIKNCLQEIFFGEQKLENVKHNDEDEKSFKSETSETSENSEEENLIESSTKVESESEESGKESHKNNENSEEENLIESSTKVESESEESEKESHKNNEKVMKINPNLKRNQVIKLNPELQSCKLILSKEVEIEDLYAKDILPNDDNKLPPYLWTSALIRVLSEKLKIKCPYNFRKGQVYTSYDDRYFDFEGTCPVCKNFIYGVCIKKPIQGEILKIYIDTLNTESIIHVKKRPVFGEQRRKMMSQLKYMTAYHLRSEMINDNASFNDYLPPDIRVMDFSP</sequence>
<dbReference type="InterPro" id="IPR036322">
    <property type="entry name" value="WD40_repeat_dom_sf"/>
</dbReference>
<feature type="compositionally biased region" description="Basic and acidic residues" evidence="2">
    <location>
        <begin position="695"/>
        <end position="713"/>
    </location>
</feature>
<keyword evidence="1" id="KW-0862">Zinc</keyword>
<dbReference type="SUPFAM" id="SSF50978">
    <property type="entry name" value="WD40 repeat-like"/>
    <property type="match status" value="1"/>
</dbReference>
<accession>A0ABD2XGX8</accession>
<evidence type="ECO:0000313" key="4">
    <source>
        <dbReference type="EMBL" id="KAL3404330.1"/>
    </source>
</evidence>
<dbReference type="Gene3D" id="1.10.10.10">
    <property type="entry name" value="Winged helix-like DNA-binding domain superfamily/Winged helix DNA-binding domain"/>
    <property type="match status" value="1"/>
</dbReference>